<reference evidence="2 3" key="1">
    <citation type="submission" date="2019-01" db="EMBL/GenBank/DDBJ databases">
        <title>Nocardioides guangzhouensis sp. nov., an actinobacterium isolated from soil.</title>
        <authorList>
            <person name="Fu Y."/>
            <person name="Cai Y."/>
            <person name="Lin Z."/>
            <person name="Chen P."/>
        </authorList>
    </citation>
    <scope>NUCLEOTIDE SEQUENCE [LARGE SCALE GENOMIC DNA]</scope>
    <source>
        <strain evidence="2 3">NBRC 105384</strain>
    </source>
</reference>
<protein>
    <recommendedName>
        <fullName evidence="4">DUF1906 domain-containing protein</fullName>
    </recommendedName>
</protein>
<dbReference type="SUPFAM" id="SSF51445">
    <property type="entry name" value="(Trans)glycosidases"/>
    <property type="match status" value="1"/>
</dbReference>
<comment type="caution">
    <text evidence="2">The sequence shown here is derived from an EMBL/GenBank/DDBJ whole genome shotgun (WGS) entry which is preliminary data.</text>
</comment>
<gene>
    <name evidence="2" type="ORF">ETU37_16390</name>
</gene>
<dbReference type="RefSeq" id="WP_129988411.1">
    <property type="nucleotide sequence ID" value="NZ_SDPU01000028.1"/>
</dbReference>
<evidence type="ECO:0008006" key="4">
    <source>
        <dbReference type="Google" id="ProtNLM"/>
    </source>
</evidence>
<sequence>MLGELLKAVLAAVTAAATAVSATPMPEPDAARLGPGPVVGADISWPNCPKGLGIPSRETLGKPLPRGTARFVVIGLTNGPAFHPNPCLASHVEYARERQMWASAYAVATYPTDKQLRLYGDAGPRSDRTLRGRLYNSGYAQAKLNVAEMQAVGLDSPAVWVDVEPVSPPAPWTARPRLNKPVVDGVLRAYRDAGLRVGFYSVATLWRQIMGGTRYGLPEWRSAGPTNQRRALGMCRTGRFQGGRAVIGQWWDDDRDHNVLCPGTPAEDVLDHWFVKF</sequence>
<proteinExistence type="predicted"/>
<feature type="chain" id="PRO_5039356907" description="DUF1906 domain-containing protein" evidence="1">
    <location>
        <begin position="23"/>
        <end position="277"/>
    </location>
</feature>
<evidence type="ECO:0000313" key="3">
    <source>
        <dbReference type="Proteomes" id="UP000291189"/>
    </source>
</evidence>
<dbReference type="AlphaFoldDB" id="A0A4Q5IXD5"/>
<keyword evidence="3" id="KW-1185">Reference proteome</keyword>
<organism evidence="2 3">
    <name type="scientific">Nocardioides iriomotensis</name>
    <dbReference type="NCBI Taxonomy" id="715784"/>
    <lineage>
        <taxon>Bacteria</taxon>
        <taxon>Bacillati</taxon>
        <taxon>Actinomycetota</taxon>
        <taxon>Actinomycetes</taxon>
        <taxon>Propionibacteriales</taxon>
        <taxon>Nocardioidaceae</taxon>
        <taxon>Nocardioides</taxon>
    </lineage>
</organism>
<accession>A0A4Q5IXD5</accession>
<evidence type="ECO:0000256" key="1">
    <source>
        <dbReference type="SAM" id="SignalP"/>
    </source>
</evidence>
<dbReference type="EMBL" id="SDPU01000028">
    <property type="protein sequence ID" value="RYU10820.1"/>
    <property type="molecule type" value="Genomic_DNA"/>
</dbReference>
<keyword evidence="1" id="KW-0732">Signal</keyword>
<dbReference type="InterPro" id="IPR017853">
    <property type="entry name" value="GH"/>
</dbReference>
<evidence type="ECO:0000313" key="2">
    <source>
        <dbReference type="EMBL" id="RYU10820.1"/>
    </source>
</evidence>
<feature type="signal peptide" evidence="1">
    <location>
        <begin position="1"/>
        <end position="22"/>
    </location>
</feature>
<name>A0A4Q5IXD5_9ACTN</name>
<dbReference type="Gene3D" id="3.20.20.80">
    <property type="entry name" value="Glycosidases"/>
    <property type="match status" value="1"/>
</dbReference>
<dbReference type="Proteomes" id="UP000291189">
    <property type="component" value="Unassembled WGS sequence"/>
</dbReference>
<dbReference type="OrthoDB" id="9779955at2"/>